<accession>Q07ID5</accession>
<proteinExistence type="predicted"/>
<dbReference type="PANTHER" id="PTHR42923:SF46">
    <property type="entry name" value="AMINE OXIDASE"/>
    <property type="match status" value="1"/>
</dbReference>
<dbReference type="STRING" id="316055.RPE_4375"/>
<dbReference type="GO" id="GO:0016491">
    <property type="term" value="F:oxidoreductase activity"/>
    <property type="evidence" value="ECO:0007669"/>
    <property type="project" value="InterPro"/>
</dbReference>
<dbReference type="eggNOG" id="COG3349">
    <property type="taxonomic scope" value="Bacteria"/>
</dbReference>
<dbReference type="HOGENOM" id="CLU_010966_0_0_5"/>
<dbReference type="EMBL" id="CP000463">
    <property type="protein sequence ID" value="ABJ08299.1"/>
    <property type="molecule type" value="Genomic_DNA"/>
</dbReference>
<dbReference type="InterPro" id="IPR036188">
    <property type="entry name" value="FAD/NAD-bd_sf"/>
</dbReference>
<reference evidence="2" key="1">
    <citation type="submission" date="2006-09" db="EMBL/GenBank/DDBJ databases">
        <title>Complete sequence of Rhodopseudomonas palustris BisA53.</title>
        <authorList>
            <consortium name="US DOE Joint Genome Institute"/>
            <person name="Copeland A."/>
            <person name="Lucas S."/>
            <person name="Lapidus A."/>
            <person name="Barry K."/>
            <person name="Detter J.C."/>
            <person name="Glavina del Rio T."/>
            <person name="Hammon N."/>
            <person name="Israni S."/>
            <person name="Dalin E."/>
            <person name="Tice H."/>
            <person name="Pitluck S."/>
            <person name="Chain P."/>
            <person name="Malfatti S."/>
            <person name="Shin M."/>
            <person name="Vergez L."/>
            <person name="Schmutz J."/>
            <person name="Larimer F."/>
            <person name="Land M."/>
            <person name="Hauser L."/>
            <person name="Pelletier D.A."/>
            <person name="Kyrpides N."/>
            <person name="Kim E."/>
            <person name="Harwood C.S."/>
            <person name="Oda Y."/>
            <person name="Richardson P."/>
        </authorList>
    </citation>
    <scope>NUCLEOTIDE SEQUENCE [LARGE SCALE GENOMIC DNA]</scope>
    <source>
        <strain evidence="2">BisA53</strain>
    </source>
</reference>
<dbReference type="InterPro" id="IPR050464">
    <property type="entry name" value="Zeta_carotene_desat/Oxidored"/>
</dbReference>
<name>Q07ID5_RHOP5</name>
<dbReference type="Gene3D" id="3.50.50.60">
    <property type="entry name" value="FAD/NAD(P)-binding domain"/>
    <property type="match status" value="1"/>
</dbReference>
<dbReference type="Pfam" id="PF01593">
    <property type="entry name" value="Amino_oxidase"/>
    <property type="match status" value="1"/>
</dbReference>
<dbReference type="Pfam" id="PF13450">
    <property type="entry name" value="NAD_binding_8"/>
    <property type="match status" value="1"/>
</dbReference>
<gene>
    <name evidence="2" type="ordered locus">RPE_4375</name>
</gene>
<evidence type="ECO:0000259" key="1">
    <source>
        <dbReference type="Pfam" id="PF01593"/>
    </source>
</evidence>
<dbReference type="SUPFAM" id="SSF51905">
    <property type="entry name" value="FAD/NAD(P)-binding domain"/>
    <property type="match status" value="1"/>
</dbReference>
<feature type="domain" description="Amine oxidase" evidence="1">
    <location>
        <begin position="451"/>
        <end position="679"/>
    </location>
</feature>
<protein>
    <recommendedName>
        <fullName evidence="1">Amine oxidase domain-containing protein</fullName>
    </recommendedName>
</protein>
<dbReference type="KEGG" id="rpe:RPE_4375"/>
<dbReference type="AlphaFoldDB" id="Q07ID5"/>
<organism evidence="2">
    <name type="scientific">Rhodopseudomonas palustris (strain BisA53)</name>
    <dbReference type="NCBI Taxonomy" id="316055"/>
    <lineage>
        <taxon>Bacteria</taxon>
        <taxon>Pseudomonadati</taxon>
        <taxon>Pseudomonadota</taxon>
        <taxon>Alphaproteobacteria</taxon>
        <taxon>Hyphomicrobiales</taxon>
        <taxon>Nitrobacteraceae</taxon>
        <taxon>Rhodopseudomonas</taxon>
    </lineage>
</organism>
<dbReference type="eggNOG" id="COG1232">
    <property type="taxonomic scope" value="Bacteria"/>
</dbReference>
<dbReference type="PANTHER" id="PTHR42923">
    <property type="entry name" value="PROTOPORPHYRINOGEN OXIDASE"/>
    <property type="match status" value="1"/>
</dbReference>
<evidence type="ECO:0000313" key="2">
    <source>
        <dbReference type="EMBL" id="ABJ08299.1"/>
    </source>
</evidence>
<sequence>MAKRRVAIVGGGIAGLVAAFELSRTPSEYDISVYQMGWRVGGKLTSGRDHRHRNIEHGLHIWFGFYENAFRLLCEAYREWSPPDKHALAINRIEDAICPQEFTPIGNGDETDPPLFDVEFWPTEGRPGCGRADLSLAGCMARIIDLVRRYYQTTLRRNVTLQRLAPTLVDRRSAQRPIAAEAVPRGVPVEECLDLAAERSARLDVETPWTNRDDVEFISSALGDSVGALKQAGFAAIPDGDLLVQAMELAAALVTGVLWDVLVQQRSIKELDEEDFRDWLVRHGAARSLVAQSPLLKALYDTMFQYPGGRLERASYGAGTATQVVLRMLATYRGAVAWELQAGSGEVVIAPLFEVLKQRGVKFHFFHKLSAIALSPDQESVAALQFNRQVDLRDPNTGYDPIVINSRLRGFSSAPDWQQIKDGEELENKSVDLESFWCDHSVGMVRLERGKHFDDVILAVPIGALKPCCGELMAASGPFRTMATELQLVPSLAVQLWCSVDLRGLGWPKRKPALVSGPKQLNIWADMSQVLSFEPAGPRSLHYLCDVFPSDLYLEPADATGVQQSGQDEASRLTRWWLERRAHVFWPTVARPGNFDWSALFVWNGSTGAEALREQYIHANINPSDCCVATAAGTSKWRLRSDQIGIDHLYVAGSWIDTGFNTECVETAVMSGMQAARAISGVEREIVGETFLHAPFEYLGPCDLLRRYVRCWP</sequence>
<dbReference type="InterPro" id="IPR002937">
    <property type="entry name" value="Amino_oxidase"/>
</dbReference>